<feature type="domain" description="Carboxymuconolactone decarboxylase-like" evidence="1">
    <location>
        <begin position="23"/>
        <end position="99"/>
    </location>
</feature>
<protein>
    <submittedName>
        <fullName evidence="2">Carboxymuconolactone decarboxylase family protein</fullName>
    </submittedName>
</protein>
<evidence type="ECO:0000313" key="3">
    <source>
        <dbReference type="Proteomes" id="UP000777265"/>
    </source>
</evidence>
<dbReference type="EMBL" id="JAAYEE010000081">
    <property type="protein sequence ID" value="NLW34787.1"/>
    <property type="molecule type" value="Genomic_DNA"/>
</dbReference>
<organism evidence="2 3">
    <name type="scientific">Syntrophorhabdus aromaticivorans</name>
    <dbReference type="NCBI Taxonomy" id="328301"/>
    <lineage>
        <taxon>Bacteria</taxon>
        <taxon>Pseudomonadati</taxon>
        <taxon>Thermodesulfobacteriota</taxon>
        <taxon>Syntrophorhabdia</taxon>
        <taxon>Syntrophorhabdales</taxon>
        <taxon>Syntrophorhabdaceae</taxon>
        <taxon>Syntrophorhabdus</taxon>
    </lineage>
</organism>
<dbReference type="Gene3D" id="1.20.1290.10">
    <property type="entry name" value="AhpD-like"/>
    <property type="match status" value="1"/>
</dbReference>
<evidence type="ECO:0000313" key="2">
    <source>
        <dbReference type="EMBL" id="NLW34787.1"/>
    </source>
</evidence>
<reference evidence="2" key="2">
    <citation type="submission" date="2020-01" db="EMBL/GenBank/DDBJ databases">
        <authorList>
            <person name="Campanaro S."/>
        </authorList>
    </citation>
    <scope>NUCLEOTIDE SEQUENCE</scope>
    <source>
        <strain evidence="2">AS06rmzACSIP_7</strain>
    </source>
</reference>
<dbReference type="InterPro" id="IPR003779">
    <property type="entry name" value="CMD-like"/>
</dbReference>
<accession>A0A971S132</accession>
<reference evidence="2" key="1">
    <citation type="journal article" date="2020" name="Biotechnol. Biofuels">
        <title>New insights from the biogas microbiome by comprehensive genome-resolved metagenomics of nearly 1600 species originating from multiple anaerobic digesters.</title>
        <authorList>
            <person name="Campanaro S."/>
            <person name="Treu L."/>
            <person name="Rodriguez-R L.M."/>
            <person name="Kovalovszki A."/>
            <person name="Ziels R.M."/>
            <person name="Maus I."/>
            <person name="Zhu X."/>
            <person name="Kougias P.G."/>
            <person name="Basile A."/>
            <person name="Luo G."/>
            <person name="Schluter A."/>
            <person name="Konstantinidis K.T."/>
            <person name="Angelidaki I."/>
        </authorList>
    </citation>
    <scope>NUCLEOTIDE SEQUENCE</scope>
    <source>
        <strain evidence="2">AS06rmzACSIP_7</strain>
    </source>
</reference>
<dbReference type="Pfam" id="PF02627">
    <property type="entry name" value="CMD"/>
    <property type="match status" value="1"/>
</dbReference>
<evidence type="ECO:0000259" key="1">
    <source>
        <dbReference type="Pfam" id="PF02627"/>
    </source>
</evidence>
<dbReference type="AlphaFoldDB" id="A0A971S132"/>
<sequence>MKDIHEIFTIFKEEFPAIHEVHEALGKEIHEKSGPLSEKIRWLVKVAISGASGHKIALETHVTRAREAGATNEEILHTLLLLIQTTGFPTFMEAYSVFKKMP</sequence>
<dbReference type="InterPro" id="IPR029032">
    <property type="entry name" value="AhpD-like"/>
</dbReference>
<dbReference type="Proteomes" id="UP000777265">
    <property type="component" value="Unassembled WGS sequence"/>
</dbReference>
<comment type="caution">
    <text evidence="2">The sequence shown here is derived from an EMBL/GenBank/DDBJ whole genome shotgun (WGS) entry which is preliminary data.</text>
</comment>
<gene>
    <name evidence="2" type="ORF">GXY80_04800</name>
</gene>
<name>A0A971S132_9BACT</name>
<proteinExistence type="predicted"/>
<dbReference type="SUPFAM" id="SSF69118">
    <property type="entry name" value="AhpD-like"/>
    <property type="match status" value="1"/>
</dbReference>
<dbReference type="GO" id="GO:0051920">
    <property type="term" value="F:peroxiredoxin activity"/>
    <property type="evidence" value="ECO:0007669"/>
    <property type="project" value="InterPro"/>
</dbReference>